<reference evidence="1" key="1">
    <citation type="submission" date="2021-02" db="EMBL/GenBank/DDBJ databases">
        <authorList>
            <consortium name="DOE Joint Genome Institute"/>
            <person name="Ahrendt S."/>
            <person name="Looney B.P."/>
            <person name="Miyauchi S."/>
            <person name="Morin E."/>
            <person name="Drula E."/>
            <person name="Courty P.E."/>
            <person name="Chicoki N."/>
            <person name="Fauchery L."/>
            <person name="Kohler A."/>
            <person name="Kuo A."/>
            <person name="Labutti K."/>
            <person name="Pangilinan J."/>
            <person name="Lipzen A."/>
            <person name="Riley R."/>
            <person name="Andreopoulos W."/>
            <person name="He G."/>
            <person name="Johnson J."/>
            <person name="Barry K.W."/>
            <person name="Grigoriev I.V."/>
            <person name="Nagy L."/>
            <person name="Hibbett D."/>
            <person name="Henrissat B."/>
            <person name="Matheny P.B."/>
            <person name="Labbe J."/>
            <person name="Martin F."/>
        </authorList>
    </citation>
    <scope>NUCLEOTIDE SEQUENCE</scope>
    <source>
        <strain evidence="1">FP105234-sp</strain>
    </source>
</reference>
<dbReference type="EMBL" id="MU276899">
    <property type="protein sequence ID" value="KAI0037507.1"/>
    <property type="molecule type" value="Genomic_DNA"/>
</dbReference>
<keyword evidence="2" id="KW-1185">Reference proteome</keyword>
<reference evidence="1" key="2">
    <citation type="journal article" date="2022" name="New Phytol.">
        <title>Evolutionary transition to the ectomycorrhizal habit in the genomes of a hyperdiverse lineage of mushroom-forming fungi.</title>
        <authorList>
            <person name="Looney B."/>
            <person name="Miyauchi S."/>
            <person name="Morin E."/>
            <person name="Drula E."/>
            <person name="Courty P.E."/>
            <person name="Kohler A."/>
            <person name="Kuo A."/>
            <person name="LaButti K."/>
            <person name="Pangilinan J."/>
            <person name="Lipzen A."/>
            <person name="Riley R."/>
            <person name="Andreopoulos W."/>
            <person name="He G."/>
            <person name="Johnson J."/>
            <person name="Nolan M."/>
            <person name="Tritt A."/>
            <person name="Barry K.W."/>
            <person name="Grigoriev I.V."/>
            <person name="Nagy L.G."/>
            <person name="Hibbett D."/>
            <person name="Henrissat B."/>
            <person name="Matheny P.B."/>
            <person name="Labbe J."/>
            <person name="Martin F.M."/>
        </authorList>
    </citation>
    <scope>NUCLEOTIDE SEQUENCE</scope>
    <source>
        <strain evidence="1">FP105234-sp</strain>
    </source>
</reference>
<organism evidence="1 2">
    <name type="scientific">Auriscalpium vulgare</name>
    <dbReference type="NCBI Taxonomy" id="40419"/>
    <lineage>
        <taxon>Eukaryota</taxon>
        <taxon>Fungi</taxon>
        <taxon>Dikarya</taxon>
        <taxon>Basidiomycota</taxon>
        <taxon>Agaricomycotina</taxon>
        <taxon>Agaricomycetes</taxon>
        <taxon>Russulales</taxon>
        <taxon>Auriscalpiaceae</taxon>
        <taxon>Auriscalpium</taxon>
    </lineage>
</organism>
<protein>
    <submittedName>
        <fullName evidence="1">Uncharacterized protein</fullName>
    </submittedName>
</protein>
<name>A0ACB8R0X4_9AGAM</name>
<feature type="non-terminal residue" evidence="1">
    <location>
        <position position="167"/>
    </location>
</feature>
<evidence type="ECO:0000313" key="1">
    <source>
        <dbReference type="EMBL" id="KAI0037507.1"/>
    </source>
</evidence>
<comment type="caution">
    <text evidence="1">The sequence shown here is derived from an EMBL/GenBank/DDBJ whole genome shotgun (WGS) entry which is preliminary data.</text>
</comment>
<proteinExistence type="predicted"/>
<accession>A0ACB8R0X4</accession>
<sequence>MLVPCPPITIQGNRIDSTASHKFLGVILDRQLRFHEHVAHALRKGTKWVNTFRRFTRPSRGISTRYMRQFYLAVAIPKMLYAADIFLIPTYSGMKGSKSAIARLARVQRQATISITGAMRNTATDLLDAHADIPPFHLIVDQKCYDAALRLATVPYTHPLHYHIDTA</sequence>
<evidence type="ECO:0000313" key="2">
    <source>
        <dbReference type="Proteomes" id="UP000814033"/>
    </source>
</evidence>
<dbReference type="Proteomes" id="UP000814033">
    <property type="component" value="Unassembled WGS sequence"/>
</dbReference>
<gene>
    <name evidence="1" type="ORF">FA95DRAFT_1506897</name>
</gene>